<reference evidence="2 3" key="1">
    <citation type="submission" date="2018-04" db="EMBL/GenBank/DDBJ databases">
        <title>Complete genome sequence of Hydrogenophilus thermoluteolus TH-1.</title>
        <authorList>
            <person name="Arai H."/>
        </authorList>
    </citation>
    <scope>NUCLEOTIDE SEQUENCE [LARGE SCALE GENOMIC DNA]</scope>
    <source>
        <strain evidence="2 3">TH-1</strain>
    </source>
</reference>
<accession>A0A2Z6DZK0</accession>
<organism evidence="2 3">
    <name type="scientific">Hydrogenophilus thermoluteolus</name>
    <name type="common">Pseudomonas hydrogenothermophila</name>
    <dbReference type="NCBI Taxonomy" id="297"/>
    <lineage>
        <taxon>Bacteria</taxon>
        <taxon>Pseudomonadati</taxon>
        <taxon>Pseudomonadota</taxon>
        <taxon>Hydrogenophilia</taxon>
        <taxon>Hydrogenophilales</taxon>
        <taxon>Hydrogenophilaceae</taxon>
        <taxon>Hydrogenophilus</taxon>
    </lineage>
</organism>
<dbReference type="EMBL" id="AP018558">
    <property type="protein sequence ID" value="BBD77986.1"/>
    <property type="molecule type" value="Genomic_DNA"/>
</dbReference>
<proteinExistence type="predicted"/>
<dbReference type="Gene3D" id="2.60.320.10">
    <property type="entry name" value="N-utilization substance G protein NusG, insert domain"/>
    <property type="match status" value="1"/>
</dbReference>
<sequence>MGHAAWRGWQHLLRPGDWGALAIGVVAVAVSLTWLLQAGAPTHAVVRVAGRVVGTYALDQPQTIQVTGALGVTVIEIAPGRARVVRDPGPRQICVRQGWLTRAGSAAICAPNEVTVELTGRTRLYDSLNF</sequence>
<protein>
    <submittedName>
        <fullName evidence="2">Uncharacterized protein</fullName>
    </submittedName>
</protein>
<dbReference type="Proteomes" id="UP000262004">
    <property type="component" value="Chromosome"/>
</dbReference>
<dbReference type="KEGG" id="htl:HPTL_1728"/>
<evidence type="ECO:0000313" key="2">
    <source>
        <dbReference type="EMBL" id="BBD77986.1"/>
    </source>
</evidence>
<keyword evidence="3" id="KW-1185">Reference proteome</keyword>
<dbReference type="RefSeq" id="WP_119335663.1">
    <property type="nucleotide sequence ID" value="NZ_AP018558.1"/>
</dbReference>
<keyword evidence="1" id="KW-0472">Membrane</keyword>
<dbReference type="OrthoDB" id="47603at2"/>
<evidence type="ECO:0000256" key="1">
    <source>
        <dbReference type="SAM" id="Phobius"/>
    </source>
</evidence>
<keyword evidence="1" id="KW-0812">Transmembrane</keyword>
<keyword evidence="1" id="KW-1133">Transmembrane helix</keyword>
<name>A0A2Z6DZK0_HYDTE</name>
<dbReference type="InterPro" id="IPR038690">
    <property type="entry name" value="NusG_2_sf"/>
</dbReference>
<evidence type="ECO:0000313" key="3">
    <source>
        <dbReference type="Proteomes" id="UP000262004"/>
    </source>
</evidence>
<gene>
    <name evidence="2" type="ORF">HPTL_1728</name>
</gene>
<dbReference type="Pfam" id="PF07009">
    <property type="entry name" value="NusG_II"/>
    <property type="match status" value="1"/>
</dbReference>
<dbReference type="AlphaFoldDB" id="A0A2Z6DZK0"/>
<feature type="transmembrane region" description="Helical" evidence="1">
    <location>
        <begin position="18"/>
        <end position="36"/>
    </location>
</feature>
<dbReference type="CDD" id="cd09910">
    <property type="entry name" value="NGN-insert_like"/>
    <property type="match status" value="1"/>
</dbReference>